<evidence type="ECO:0000313" key="2">
    <source>
        <dbReference type="Proteomes" id="UP000266441"/>
    </source>
</evidence>
<protein>
    <submittedName>
        <fullName evidence="1">Uncharacterized protein</fullName>
    </submittedName>
</protein>
<keyword evidence="2" id="KW-1185">Reference proteome</keyword>
<dbReference type="Gene3D" id="3.10.450.360">
    <property type="match status" value="1"/>
</dbReference>
<organism evidence="1 2">
    <name type="scientific">Mariniphaga sediminis</name>
    <dbReference type="NCBI Taxonomy" id="1628158"/>
    <lineage>
        <taxon>Bacteria</taxon>
        <taxon>Pseudomonadati</taxon>
        <taxon>Bacteroidota</taxon>
        <taxon>Bacteroidia</taxon>
        <taxon>Marinilabiliales</taxon>
        <taxon>Prolixibacteraceae</taxon>
        <taxon>Mariniphaga</taxon>
    </lineage>
</organism>
<sequence>MQEEVTFKEIQKEELPETVTAAIQDAYADYTLSKAYVGSDSSYKVELTQGDENIAVFFNANGEFLKVERADKGGTEEPQ</sequence>
<dbReference type="AlphaFoldDB" id="A0A399D121"/>
<accession>A0A399D121</accession>
<proteinExistence type="predicted"/>
<evidence type="ECO:0000313" key="1">
    <source>
        <dbReference type="EMBL" id="RIH65126.1"/>
    </source>
</evidence>
<gene>
    <name evidence="1" type="ORF">D1164_11105</name>
</gene>
<comment type="caution">
    <text evidence="1">The sequence shown here is derived from an EMBL/GenBank/DDBJ whole genome shotgun (WGS) entry which is preliminary data.</text>
</comment>
<name>A0A399D121_9BACT</name>
<dbReference type="EMBL" id="QWET01000007">
    <property type="protein sequence ID" value="RIH65126.1"/>
    <property type="molecule type" value="Genomic_DNA"/>
</dbReference>
<dbReference type="SUPFAM" id="SSF160574">
    <property type="entry name" value="BT0923-like"/>
    <property type="match status" value="1"/>
</dbReference>
<reference evidence="1 2" key="1">
    <citation type="journal article" date="2015" name="Int. J. Syst. Evol. Microbiol.">
        <title>Mariniphaga sediminis sp. nov., isolated from coastal sediment.</title>
        <authorList>
            <person name="Wang F.Q."/>
            <person name="Shen Q.Y."/>
            <person name="Chen G.J."/>
            <person name="Du Z.J."/>
        </authorList>
    </citation>
    <scope>NUCLEOTIDE SEQUENCE [LARGE SCALE GENOMIC DNA]</scope>
    <source>
        <strain evidence="1 2">SY21</strain>
    </source>
</reference>
<dbReference type="Proteomes" id="UP000266441">
    <property type="component" value="Unassembled WGS sequence"/>
</dbReference>